<dbReference type="CDD" id="cd18809">
    <property type="entry name" value="SF1_C_RecD"/>
    <property type="match status" value="1"/>
</dbReference>
<name>A0A0F8Z220_9ZZZZ</name>
<gene>
    <name evidence="2" type="ORF">LCGC14_2750700</name>
</gene>
<proteinExistence type="predicted"/>
<evidence type="ECO:0000313" key="2">
    <source>
        <dbReference type="EMBL" id="KKK87693.1"/>
    </source>
</evidence>
<feature type="domain" description="UvrD-like helicase C-terminal" evidence="1">
    <location>
        <begin position="161"/>
        <end position="205"/>
    </location>
</feature>
<evidence type="ECO:0000259" key="1">
    <source>
        <dbReference type="Pfam" id="PF13538"/>
    </source>
</evidence>
<dbReference type="SUPFAM" id="SSF52540">
    <property type="entry name" value="P-loop containing nucleoside triphosphate hydrolases"/>
    <property type="match status" value="1"/>
</dbReference>
<dbReference type="InterPro" id="IPR027785">
    <property type="entry name" value="UvrD-like_helicase_C"/>
</dbReference>
<dbReference type="Pfam" id="PF13538">
    <property type="entry name" value="UvrD_C_2"/>
    <property type="match status" value="1"/>
</dbReference>
<organism evidence="2">
    <name type="scientific">marine sediment metagenome</name>
    <dbReference type="NCBI Taxonomy" id="412755"/>
    <lineage>
        <taxon>unclassified sequences</taxon>
        <taxon>metagenomes</taxon>
        <taxon>ecological metagenomes</taxon>
    </lineage>
</organism>
<dbReference type="Gene3D" id="2.30.30.940">
    <property type="match status" value="1"/>
</dbReference>
<feature type="non-terminal residue" evidence="2">
    <location>
        <position position="1"/>
    </location>
</feature>
<dbReference type="InterPro" id="IPR027417">
    <property type="entry name" value="P-loop_NTPase"/>
</dbReference>
<comment type="caution">
    <text evidence="2">The sequence shown here is derived from an EMBL/GenBank/DDBJ whole genome shotgun (WGS) entry which is preliminary data.</text>
</comment>
<dbReference type="Gene3D" id="3.40.50.300">
    <property type="entry name" value="P-loop containing nucleotide triphosphate hydrolases"/>
    <property type="match status" value="1"/>
</dbReference>
<reference evidence="2" key="1">
    <citation type="journal article" date="2015" name="Nature">
        <title>Complex archaea that bridge the gap between prokaryotes and eukaryotes.</title>
        <authorList>
            <person name="Spang A."/>
            <person name="Saw J.H."/>
            <person name="Jorgensen S.L."/>
            <person name="Zaremba-Niedzwiedzka K."/>
            <person name="Martijn J."/>
            <person name="Lind A.E."/>
            <person name="van Eijk R."/>
            <person name="Schleper C."/>
            <person name="Guy L."/>
            <person name="Ettema T.J."/>
        </authorList>
    </citation>
    <scope>NUCLEOTIDE SEQUENCE</scope>
</reference>
<sequence>MRDPEVRLEQIHRQAAGSEVIQFAHHLRRCGEPHVWQSGGQVELVRGVPARLEGFDAVLCGFNKTRVAVNRRIRRLRGFTGDLPERGERVICLRNDHERGLFNGLLATVTHVEEEDEDLWLDLVDDVGNEFSQIRALRAQFHEEKPLKNADRDGPALFDFGYCLTVHKSQGSEWDKVAVLEQIGSSWNAARWRYTAATRASRELVWCLRD</sequence>
<accession>A0A0F8Z220</accession>
<dbReference type="AlphaFoldDB" id="A0A0F8Z220"/>
<dbReference type="EMBL" id="LAZR01050284">
    <property type="protein sequence ID" value="KKK87693.1"/>
    <property type="molecule type" value="Genomic_DNA"/>
</dbReference>
<protein>
    <recommendedName>
        <fullName evidence="1">UvrD-like helicase C-terminal domain-containing protein</fullName>
    </recommendedName>
</protein>